<keyword evidence="15" id="KW-1185">Reference proteome</keyword>
<comment type="subcellular location">
    <subcellularLocation>
        <location evidence="1 12">Endoplasmic reticulum membrane</location>
        <topology evidence="1 12">Multi-pass membrane protein</topology>
    </subcellularLocation>
</comment>
<evidence type="ECO:0000256" key="5">
    <source>
        <dbReference type="ARBA" id="ARBA00022676"/>
    </source>
</evidence>
<evidence type="ECO:0000256" key="1">
    <source>
        <dbReference type="ARBA" id="ARBA00004477"/>
    </source>
</evidence>
<feature type="transmembrane region" description="Helical" evidence="12">
    <location>
        <begin position="336"/>
        <end position="353"/>
    </location>
</feature>
<feature type="transmembrane region" description="Helical" evidence="12">
    <location>
        <begin position="168"/>
        <end position="190"/>
    </location>
</feature>
<evidence type="ECO:0000256" key="7">
    <source>
        <dbReference type="ARBA" id="ARBA00022692"/>
    </source>
</evidence>
<dbReference type="Proteomes" id="UP000761534">
    <property type="component" value="Unassembled WGS sequence"/>
</dbReference>
<feature type="transmembrane region" description="Helical" evidence="12">
    <location>
        <begin position="307"/>
        <end position="324"/>
    </location>
</feature>
<name>A0A642V763_9ASCO</name>
<comment type="pathway">
    <text evidence="2">Glycolipid biosynthesis; glycosylphosphatidylinositol-anchor biosynthesis.</text>
</comment>
<evidence type="ECO:0000256" key="3">
    <source>
        <dbReference type="ARBA" id="ARBA00006065"/>
    </source>
</evidence>
<evidence type="ECO:0000256" key="2">
    <source>
        <dbReference type="ARBA" id="ARBA00004687"/>
    </source>
</evidence>
<evidence type="ECO:0000256" key="13">
    <source>
        <dbReference type="SAM" id="SignalP"/>
    </source>
</evidence>
<dbReference type="GO" id="GO:0005789">
    <property type="term" value="C:endoplasmic reticulum membrane"/>
    <property type="evidence" value="ECO:0007669"/>
    <property type="project" value="UniProtKB-SubCell"/>
</dbReference>
<feature type="transmembrane region" description="Helical" evidence="12">
    <location>
        <begin position="257"/>
        <end position="276"/>
    </location>
</feature>
<evidence type="ECO:0000256" key="12">
    <source>
        <dbReference type="RuleBase" id="RU363075"/>
    </source>
</evidence>
<keyword evidence="9 12" id="KW-1133">Transmembrane helix</keyword>
<protein>
    <recommendedName>
        <fullName evidence="12">Mannosyltransferase</fullName>
        <ecNumber evidence="12">2.4.1.-</ecNumber>
    </recommendedName>
</protein>
<dbReference type="InterPro" id="IPR005599">
    <property type="entry name" value="GPI_mannosylTrfase"/>
</dbReference>
<feature type="transmembrane region" description="Helical" evidence="12">
    <location>
        <begin position="116"/>
        <end position="133"/>
    </location>
</feature>
<evidence type="ECO:0000256" key="9">
    <source>
        <dbReference type="ARBA" id="ARBA00022989"/>
    </source>
</evidence>
<dbReference type="Pfam" id="PF03901">
    <property type="entry name" value="Glyco_transf_22"/>
    <property type="match status" value="1"/>
</dbReference>
<evidence type="ECO:0000256" key="4">
    <source>
        <dbReference type="ARBA" id="ARBA00022502"/>
    </source>
</evidence>
<keyword evidence="6" id="KW-0808">Transferase</keyword>
<evidence type="ECO:0000313" key="15">
    <source>
        <dbReference type="Proteomes" id="UP000761534"/>
    </source>
</evidence>
<accession>A0A642V763</accession>
<feature type="chain" id="PRO_5025018468" description="Mannosyltransferase" evidence="13">
    <location>
        <begin position="28"/>
        <end position="489"/>
    </location>
</feature>
<feature type="transmembrane region" description="Helical" evidence="12">
    <location>
        <begin position="202"/>
        <end position="222"/>
    </location>
</feature>
<dbReference type="OrthoDB" id="416834at2759"/>
<dbReference type="PANTHER" id="PTHR22760:SF4">
    <property type="entry name" value="GPI MANNOSYLTRANSFERASE 3"/>
    <property type="match status" value="1"/>
</dbReference>
<dbReference type="GO" id="GO:0000026">
    <property type="term" value="F:alpha-1,2-mannosyltransferase activity"/>
    <property type="evidence" value="ECO:0007669"/>
    <property type="project" value="TreeGrafter"/>
</dbReference>
<reference evidence="14" key="1">
    <citation type="journal article" date="2019" name="G3 (Bethesda)">
        <title>Genome Assemblies of Two Rare Opportunistic Yeast Pathogens: Diutina rugosa (syn. Candida rugosa) and Trichomonascus ciferrii (syn. Candida ciferrii).</title>
        <authorList>
            <person name="Mixao V."/>
            <person name="Saus E."/>
            <person name="Hansen A.P."/>
            <person name="Lass-Florl C."/>
            <person name="Gabaldon T."/>
        </authorList>
    </citation>
    <scope>NUCLEOTIDE SEQUENCE</scope>
    <source>
        <strain evidence="14">CBS 4856</strain>
    </source>
</reference>
<sequence length="489" mass="56377">MGKQGREGVKWGLFLSLAVLRVLNSLSIRTFFQPDEYWQSLEPGHIGVFGYGFKTWEWREGLRSAAHPKLYEAVYVASEWLGVDVVMGPKVFQGVVAAVGDYQLFRLGQRILGGEGAWYALIASLGSAFNWFCMTRTFSNSLEMVLTTVALAYWPWNSNLVNLRHLTVALSVASVSCIFRPTNGLIWMFLGTNLVARANCRAKIILLTVVIGIVSLSVNFLVDYSYYGEPTFPLIKFLEFNVVQSLSEFYGVSPSHYYLSQGIPILMISYLPLVLWEMWQSRRSVVVWLVLFTIGTYSLLAHKEVRFIYPLMPLLHLLLARSILRFKIPNRKRVMAWLVAINVPVAFYFTQYHQRGVVDVMQYLRQDPSVSSVGFLMPCHSTPWQAHLHRDIPAWFLTCEPPIGFTPEAKRSYLDIADQFYDNPIGFLDQHMGVDYQWPSHLAFFEALEDTIKPYLQEHTSYELDTRFFNSHFHDDHRRKGDVLVYKWK</sequence>
<dbReference type="GO" id="GO:0006506">
    <property type="term" value="P:GPI anchor biosynthetic process"/>
    <property type="evidence" value="ECO:0007669"/>
    <property type="project" value="UniProtKB-UniPathway"/>
</dbReference>
<evidence type="ECO:0000313" key="14">
    <source>
        <dbReference type="EMBL" id="KAA8915930.1"/>
    </source>
</evidence>
<dbReference type="UniPathway" id="UPA00196"/>
<evidence type="ECO:0000256" key="8">
    <source>
        <dbReference type="ARBA" id="ARBA00022824"/>
    </source>
</evidence>
<evidence type="ECO:0000256" key="11">
    <source>
        <dbReference type="ARBA" id="ARBA00024708"/>
    </source>
</evidence>
<keyword evidence="10 12" id="KW-0472">Membrane</keyword>
<keyword evidence="8 12" id="KW-0256">Endoplasmic reticulum</keyword>
<feature type="signal peptide" evidence="13">
    <location>
        <begin position="1"/>
        <end position="27"/>
    </location>
</feature>
<keyword evidence="7 12" id="KW-0812">Transmembrane</keyword>
<keyword evidence="4" id="KW-0337">GPI-anchor biosynthesis</keyword>
<gene>
    <name evidence="14" type="ORF">TRICI_001944</name>
</gene>
<comment type="function">
    <text evidence="11">Mannosyltransferase involved in glycosylphosphatidylinositol-anchor biosynthesis. Transfers the third mannose to Man2-GlcN-acyl-PI during GPI precursor assembly.</text>
</comment>
<dbReference type="PANTHER" id="PTHR22760">
    <property type="entry name" value="GLYCOSYLTRANSFERASE"/>
    <property type="match status" value="1"/>
</dbReference>
<keyword evidence="5 12" id="KW-0328">Glycosyltransferase</keyword>
<comment type="similarity">
    <text evidence="3">Belongs to the glycosyltransferase 22 family. PIGB subfamily.</text>
</comment>
<feature type="transmembrane region" description="Helical" evidence="12">
    <location>
        <begin position="285"/>
        <end position="301"/>
    </location>
</feature>
<dbReference type="EMBL" id="SWFS01000131">
    <property type="protein sequence ID" value="KAA8915930.1"/>
    <property type="molecule type" value="Genomic_DNA"/>
</dbReference>
<evidence type="ECO:0000256" key="10">
    <source>
        <dbReference type="ARBA" id="ARBA00023136"/>
    </source>
</evidence>
<keyword evidence="13" id="KW-0732">Signal</keyword>
<proteinExistence type="inferred from homology"/>
<evidence type="ECO:0000256" key="6">
    <source>
        <dbReference type="ARBA" id="ARBA00022679"/>
    </source>
</evidence>
<organism evidence="14 15">
    <name type="scientific">Trichomonascus ciferrii</name>
    <dbReference type="NCBI Taxonomy" id="44093"/>
    <lineage>
        <taxon>Eukaryota</taxon>
        <taxon>Fungi</taxon>
        <taxon>Dikarya</taxon>
        <taxon>Ascomycota</taxon>
        <taxon>Saccharomycotina</taxon>
        <taxon>Dipodascomycetes</taxon>
        <taxon>Dipodascales</taxon>
        <taxon>Trichomonascaceae</taxon>
        <taxon>Trichomonascus</taxon>
        <taxon>Trichomonascus ciferrii complex</taxon>
    </lineage>
</organism>
<dbReference type="AlphaFoldDB" id="A0A642V763"/>
<comment type="caution">
    <text evidence="14">The sequence shown here is derived from an EMBL/GenBank/DDBJ whole genome shotgun (WGS) entry which is preliminary data.</text>
</comment>
<dbReference type="EC" id="2.4.1.-" evidence="12"/>
<dbReference type="VEuPathDB" id="FungiDB:TRICI_001944"/>